<dbReference type="InterPro" id="IPR036097">
    <property type="entry name" value="HisK_dim/P_sf"/>
</dbReference>
<dbReference type="SMART" id="SM00304">
    <property type="entry name" value="HAMP"/>
    <property type="match status" value="1"/>
</dbReference>
<dbReference type="SMART" id="SM00387">
    <property type="entry name" value="HATPase_c"/>
    <property type="match status" value="1"/>
</dbReference>
<dbReference type="PROSITE" id="PS50109">
    <property type="entry name" value="HIS_KIN"/>
    <property type="match status" value="1"/>
</dbReference>
<evidence type="ECO:0000313" key="18">
    <source>
        <dbReference type="Proteomes" id="UP001597493"/>
    </source>
</evidence>
<keyword evidence="8" id="KW-0547">Nucleotide-binding</keyword>
<evidence type="ECO:0000256" key="13">
    <source>
        <dbReference type="ARBA" id="ARBA00023136"/>
    </source>
</evidence>
<dbReference type="PANTHER" id="PTHR45528">
    <property type="entry name" value="SENSOR HISTIDINE KINASE CPXA"/>
    <property type="match status" value="1"/>
</dbReference>
<dbReference type="PRINTS" id="PR00344">
    <property type="entry name" value="BCTRLSENSOR"/>
</dbReference>
<keyword evidence="6" id="KW-0808">Transferase</keyword>
<dbReference type="Pfam" id="PF02518">
    <property type="entry name" value="HATPase_c"/>
    <property type="match status" value="1"/>
</dbReference>
<dbReference type="RefSeq" id="WP_379271536.1">
    <property type="nucleotide sequence ID" value="NZ_JBHUMY010000007.1"/>
</dbReference>
<keyword evidence="10" id="KW-0067">ATP-binding</keyword>
<dbReference type="PROSITE" id="PS50885">
    <property type="entry name" value="HAMP"/>
    <property type="match status" value="1"/>
</dbReference>
<dbReference type="CDD" id="cd00082">
    <property type="entry name" value="HisKA"/>
    <property type="match status" value="1"/>
</dbReference>
<dbReference type="InterPro" id="IPR003660">
    <property type="entry name" value="HAMP_dom"/>
</dbReference>
<evidence type="ECO:0000256" key="5">
    <source>
        <dbReference type="ARBA" id="ARBA00022553"/>
    </source>
</evidence>
<evidence type="ECO:0000256" key="8">
    <source>
        <dbReference type="ARBA" id="ARBA00022741"/>
    </source>
</evidence>
<accession>A0ABW5QVC3</accession>
<keyword evidence="13 14" id="KW-0472">Membrane</keyword>
<gene>
    <name evidence="17" type="ORF">ACFSW5_08745</name>
</gene>
<keyword evidence="18" id="KW-1185">Reference proteome</keyword>
<evidence type="ECO:0000256" key="7">
    <source>
        <dbReference type="ARBA" id="ARBA00022692"/>
    </source>
</evidence>
<organism evidence="17 18">
    <name type="scientific">Paenibacillus thailandensis</name>
    <dbReference type="NCBI Taxonomy" id="393250"/>
    <lineage>
        <taxon>Bacteria</taxon>
        <taxon>Bacillati</taxon>
        <taxon>Bacillota</taxon>
        <taxon>Bacilli</taxon>
        <taxon>Bacillales</taxon>
        <taxon>Paenibacillaceae</taxon>
        <taxon>Paenibacillus</taxon>
    </lineage>
</organism>
<evidence type="ECO:0000256" key="4">
    <source>
        <dbReference type="ARBA" id="ARBA00022475"/>
    </source>
</evidence>
<dbReference type="CDD" id="cd06225">
    <property type="entry name" value="HAMP"/>
    <property type="match status" value="1"/>
</dbReference>
<evidence type="ECO:0000256" key="1">
    <source>
        <dbReference type="ARBA" id="ARBA00000085"/>
    </source>
</evidence>
<dbReference type="InterPro" id="IPR003594">
    <property type="entry name" value="HATPase_dom"/>
</dbReference>
<protein>
    <recommendedName>
        <fullName evidence="3">histidine kinase</fullName>
        <ecNumber evidence="3">2.7.13.3</ecNumber>
    </recommendedName>
</protein>
<evidence type="ECO:0000256" key="3">
    <source>
        <dbReference type="ARBA" id="ARBA00012438"/>
    </source>
</evidence>
<keyword evidence="12" id="KW-0902">Two-component regulatory system</keyword>
<dbReference type="EMBL" id="JBHUMY010000007">
    <property type="protein sequence ID" value="MFD2660361.1"/>
    <property type="molecule type" value="Genomic_DNA"/>
</dbReference>
<keyword evidence="5" id="KW-0597">Phosphoprotein</keyword>
<dbReference type="CDD" id="cd00075">
    <property type="entry name" value="HATPase"/>
    <property type="match status" value="1"/>
</dbReference>
<evidence type="ECO:0000256" key="2">
    <source>
        <dbReference type="ARBA" id="ARBA00004651"/>
    </source>
</evidence>
<proteinExistence type="predicted"/>
<evidence type="ECO:0000256" key="10">
    <source>
        <dbReference type="ARBA" id="ARBA00022840"/>
    </source>
</evidence>
<feature type="transmembrane region" description="Helical" evidence="14">
    <location>
        <begin position="150"/>
        <end position="168"/>
    </location>
</feature>
<dbReference type="Gene3D" id="6.10.340.10">
    <property type="match status" value="1"/>
</dbReference>
<dbReference type="SUPFAM" id="SSF47384">
    <property type="entry name" value="Homodimeric domain of signal transducing histidine kinase"/>
    <property type="match status" value="1"/>
</dbReference>
<feature type="domain" description="Histidine kinase" evidence="15">
    <location>
        <begin position="237"/>
        <end position="453"/>
    </location>
</feature>
<dbReference type="Gene3D" id="3.30.565.10">
    <property type="entry name" value="Histidine kinase-like ATPase, C-terminal domain"/>
    <property type="match status" value="1"/>
</dbReference>
<evidence type="ECO:0000256" key="11">
    <source>
        <dbReference type="ARBA" id="ARBA00022989"/>
    </source>
</evidence>
<evidence type="ECO:0000259" key="16">
    <source>
        <dbReference type="PROSITE" id="PS50885"/>
    </source>
</evidence>
<dbReference type="SUPFAM" id="SSF158472">
    <property type="entry name" value="HAMP domain-like"/>
    <property type="match status" value="1"/>
</dbReference>
<reference evidence="18" key="1">
    <citation type="journal article" date="2019" name="Int. J. Syst. Evol. Microbiol.">
        <title>The Global Catalogue of Microorganisms (GCM) 10K type strain sequencing project: providing services to taxonomists for standard genome sequencing and annotation.</title>
        <authorList>
            <consortium name="The Broad Institute Genomics Platform"/>
            <consortium name="The Broad Institute Genome Sequencing Center for Infectious Disease"/>
            <person name="Wu L."/>
            <person name="Ma J."/>
        </authorList>
    </citation>
    <scope>NUCLEOTIDE SEQUENCE [LARGE SCALE GENOMIC DNA]</scope>
    <source>
        <strain evidence="18">TISTR 1827</strain>
    </source>
</reference>
<dbReference type="Pfam" id="PF00672">
    <property type="entry name" value="HAMP"/>
    <property type="match status" value="1"/>
</dbReference>
<comment type="subcellular location">
    <subcellularLocation>
        <location evidence="2">Cell membrane</location>
        <topology evidence="2">Multi-pass membrane protein</topology>
    </subcellularLocation>
</comment>
<dbReference type="InterPro" id="IPR036890">
    <property type="entry name" value="HATPase_C_sf"/>
</dbReference>
<dbReference type="PANTHER" id="PTHR45528:SF1">
    <property type="entry name" value="SENSOR HISTIDINE KINASE CPXA"/>
    <property type="match status" value="1"/>
</dbReference>
<comment type="catalytic activity">
    <reaction evidence="1">
        <text>ATP + protein L-histidine = ADP + protein N-phospho-L-histidine.</text>
        <dbReference type="EC" id="2.7.13.3"/>
    </reaction>
</comment>
<feature type="transmembrane region" description="Helical" evidence="14">
    <location>
        <begin position="7"/>
        <end position="31"/>
    </location>
</feature>
<dbReference type="Gene3D" id="1.10.287.130">
    <property type="match status" value="1"/>
</dbReference>
<feature type="domain" description="HAMP" evidence="16">
    <location>
        <begin position="170"/>
        <end position="222"/>
    </location>
</feature>
<evidence type="ECO:0000256" key="6">
    <source>
        <dbReference type="ARBA" id="ARBA00022679"/>
    </source>
</evidence>
<evidence type="ECO:0000313" key="17">
    <source>
        <dbReference type="EMBL" id="MFD2660361.1"/>
    </source>
</evidence>
<keyword evidence="9 17" id="KW-0418">Kinase</keyword>
<sequence length="456" mass="51233">MRRIPGWRLFSVVMASLSLAAVAILFMRWFVRSFLLAFEPYRELRARVSESIGTDALMLIAGATLFAVFFAGIVYFGRRLASVPFRFADKRQGLPPLRTLRWKLVFAFFCSVAVTIVLLWAIRATGSLLLKRNEALAGWIRPQVDRIGELPILAGIGSVIFLVLFFLLSDQIIRYLKEITRGLQLIGEGRLERRIAVRSADELGEVAHNINRMSRKLAETMEEERLAEKTKNDLITGVSHDLRTPLTSILGFLELIANGRYKDEEELRSYAGIAYDKSLSLKRLIDDLFDYTRLSNGMPLELAELELNGFCKQPMEEFVPALKAADMEGTVIASDRLLRIAADGNRLVRAYENLISNAIRYGRDGGKVVVRLREEGGEAVAEVVNFGEPIPERDLPFLFDRFYRVDPSRSKDTGGTGLGLAIARTIVERHSGTISVRSSEEETAFVTRFPLKGNAH</sequence>
<dbReference type="Proteomes" id="UP001597493">
    <property type="component" value="Unassembled WGS sequence"/>
</dbReference>
<feature type="transmembrane region" description="Helical" evidence="14">
    <location>
        <begin position="56"/>
        <end position="76"/>
    </location>
</feature>
<dbReference type="Pfam" id="PF00512">
    <property type="entry name" value="HisKA"/>
    <property type="match status" value="1"/>
</dbReference>
<dbReference type="GO" id="GO:0016301">
    <property type="term" value="F:kinase activity"/>
    <property type="evidence" value="ECO:0007669"/>
    <property type="project" value="UniProtKB-KW"/>
</dbReference>
<keyword evidence="7 14" id="KW-0812">Transmembrane</keyword>
<evidence type="ECO:0000256" key="9">
    <source>
        <dbReference type="ARBA" id="ARBA00022777"/>
    </source>
</evidence>
<dbReference type="InterPro" id="IPR004358">
    <property type="entry name" value="Sig_transdc_His_kin-like_C"/>
</dbReference>
<evidence type="ECO:0000259" key="15">
    <source>
        <dbReference type="PROSITE" id="PS50109"/>
    </source>
</evidence>
<evidence type="ECO:0000256" key="14">
    <source>
        <dbReference type="SAM" id="Phobius"/>
    </source>
</evidence>
<dbReference type="SUPFAM" id="SSF55874">
    <property type="entry name" value="ATPase domain of HSP90 chaperone/DNA topoisomerase II/histidine kinase"/>
    <property type="match status" value="1"/>
</dbReference>
<evidence type="ECO:0000256" key="12">
    <source>
        <dbReference type="ARBA" id="ARBA00023012"/>
    </source>
</evidence>
<dbReference type="InterPro" id="IPR050398">
    <property type="entry name" value="HssS/ArlS-like"/>
</dbReference>
<dbReference type="InterPro" id="IPR005467">
    <property type="entry name" value="His_kinase_dom"/>
</dbReference>
<comment type="caution">
    <text evidence="17">The sequence shown here is derived from an EMBL/GenBank/DDBJ whole genome shotgun (WGS) entry which is preliminary data.</text>
</comment>
<feature type="transmembrane region" description="Helical" evidence="14">
    <location>
        <begin position="100"/>
        <end position="122"/>
    </location>
</feature>
<name>A0ABW5QVC3_9BACL</name>
<dbReference type="EC" id="2.7.13.3" evidence="3"/>
<dbReference type="SMART" id="SM00388">
    <property type="entry name" value="HisKA"/>
    <property type="match status" value="1"/>
</dbReference>
<keyword evidence="11 14" id="KW-1133">Transmembrane helix</keyword>
<keyword evidence="4" id="KW-1003">Cell membrane</keyword>
<dbReference type="InterPro" id="IPR003661">
    <property type="entry name" value="HisK_dim/P_dom"/>
</dbReference>